<name>L1LDD2_THEEQ</name>
<dbReference type="RefSeq" id="XP_004832716.1">
    <property type="nucleotide sequence ID" value="XM_004832659.1"/>
</dbReference>
<organism evidence="2 3">
    <name type="scientific">Theileria equi strain WA</name>
    <dbReference type="NCBI Taxonomy" id="1537102"/>
    <lineage>
        <taxon>Eukaryota</taxon>
        <taxon>Sar</taxon>
        <taxon>Alveolata</taxon>
        <taxon>Apicomplexa</taxon>
        <taxon>Aconoidasida</taxon>
        <taxon>Piroplasmida</taxon>
        <taxon>Theileriidae</taxon>
        <taxon>Theileria</taxon>
    </lineage>
</organism>
<dbReference type="Proteomes" id="UP000031512">
    <property type="component" value="Unassembled WGS sequence"/>
</dbReference>
<comment type="caution">
    <text evidence="2">The sequence shown here is derived from an EMBL/GenBank/DDBJ whole genome shotgun (WGS) entry which is preliminary data.</text>
</comment>
<accession>L1LDD2</accession>
<dbReference type="AlphaFoldDB" id="L1LDD2"/>
<dbReference type="Gene3D" id="3.40.50.150">
    <property type="entry name" value="Vaccinia Virus protein VP39"/>
    <property type="match status" value="1"/>
</dbReference>
<dbReference type="InterPro" id="IPR029063">
    <property type="entry name" value="SAM-dependent_MTases_sf"/>
</dbReference>
<dbReference type="KEGG" id="beq:BEWA_053190"/>
<keyword evidence="3" id="KW-1185">Reference proteome</keyword>
<dbReference type="OrthoDB" id="443402at2759"/>
<evidence type="ECO:0008006" key="4">
    <source>
        <dbReference type="Google" id="ProtNLM"/>
    </source>
</evidence>
<proteinExistence type="predicted"/>
<dbReference type="VEuPathDB" id="PiroplasmaDB:BEWA_053190"/>
<sequence length="479" mass="54484">MTKATSTPTRVAHTRSGASKKTPIKSEKRTRTPKSSPCRENDDLDIVALTNSKLYSICMDGCDDVKANSDDFLGFLFHGATNNISTSTVGMYGEIKLSSLLTICNTMVEYGLDDKSVVLDLGSGRGVPNFVFSANAHPFSSIGIEKCPMAYLNSINNMCTVLNRDVVKSRDFGKNEIVKSEETDTFETVTPKRRIKTEEDYSVYTQLEDPYMECDTAAETPDLTYAPEVFTPMVDVTNVLDELKHQPTTHGLAFVNEDITAYDNFDGVTHFYSFDVAMEKPLINNMVYQFMNTKTAWLFASFVGDLITNFDLKDCFIAAKIFCKMYISGESRICFVYVKNNWREIKQNADYSILKKLYTTKKEKLTTDGYLHTGSININQWNEPQSAIDVIKLSKLSLYSQYLWYLKKMHKMTRPRITRSSSESYYGYSAKRRNDLCNERDALVEKIANTTDRNVLNRYRQELKSHISSHFKKVGTYPG</sequence>
<evidence type="ECO:0000313" key="2">
    <source>
        <dbReference type="EMBL" id="EKX73264.1"/>
    </source>
</evidence>
<dbReference type="eggNOG" id="ENOG502S4GI">
    <property type="taxonomic scope" value="Eukaryota"/>
</dbReference>
<reference evidence="2 3" key="1">
    <citation type="journal article" date="2012" name="BMC Genomics">
        <title>Comparative genomic analysis and phylogenetic position of Theileria equi.</title>
        <authorList>
            <person name="Kappmeyer L.S."/>
            <person name="Thiagarajan M."/>
            <person name="Herndon D.R."/>
            <person name="Ramsay J.D."/>
            <person name="Caler E."/>
            <person name="Djikeng A."/>
            <person name="Gillespie J.J."/>
            <person name="Lau A.O."/>
            <person name="Roalson E.H."/>
            <person name="Silva J.C."/>
            <person name="Silva M.G."/>
            <person name="Suarez C.E."/>
            <person name="Ueti M.W."/>
            <person name="Nene V.M."/>
            <person name="Mealey R.H."/>
            <person name="Knowles D.P."/>
            <person name="Brayton K.A."/>
        </authorList>
    </citation>
    <scope>NUCLEOTIDE SEQUENCE [LARGE SCALE GENOMIC DNA]</scope>
    <source>
        <strain evidence="2 3">WA</strain>
    </source>
</reference>
<evidence type="ECO:0000313" key="3">
    <source>
        <dbReference type="Proteomes" id="UP000031512"/>
    </source>
</evidence>
<feature type="region of interest" description="Disordered" evidence="1">
    <location>
        <begin position="1"/>
        <end position="41"/>
    </location>
</feature>
<evidence type="ECO:0000256" key="1">
    <source>
        <dbReference type="SAM" id="MobiDB-lite"/>
    </source>
</evidence>
<dbReference type="GeneID" id="15802871"/>
<gene>
    <name evidence="2" type="ORF">BEWA_053190</name>
</gene>
<dbReference type="EMBL" id="ACOU01000003">
    <property type="protein sequence ID" value="EKX73264.1"/>
    <property type="molecule type" value="Genomic_DNA"/>
</dbReference>
<protein>
    <recommendedName>
        <fullName evidence="4">DOT1 domain-containing protein</fullName>
    </recommendedName>
</protein>